<dbReference type="AlphaFoldDB" id="A0A9X0QBH1"/>
<dbReference type="SUPFAM" id="SSF53335">
    <property type="entry name" value="S-adenosyl-L-methionine-dependent methyltransferases"/>
    <property type="match status" value="1"/>
</dbReference>
<evidence type="ECO:0000256" key="1">
    <source>
        <dbReference type="SAM" id="MobiDB-lite"/>
    </source>
</evidence>
<gene>
    <name evidence="2" type="ORF">HDF14_000875</name>
</gene>
<accession>A0A9X0QBH1</accession>
<name>A0A9X0QBH1_9BACT</name>
<protein>
    <submittedName>
        <fullName evidence="2">Sugar O-methyltransferase</fullName>
    </submittedName>
</protein>
<keyword evidence="3" id="KW-1185">Reference proteome</keyword>
<organism evidence="2 3">
    <name type="scientific">Tunturiibacter gelidiferens</name>
    <dbReference type="NCBI Taxonomy" id="3069689"/>
    <lineage>
        <taxon>Bacteria</taxon>
        <taxon>Pseudomonadati</taxon>
        <taxon>Acidobacteriota</taxon>
        <taxon>Terriglobia</taxon>
        <taxon>Terriglobales</taxon>
        <taxon>Acidobacteriaceae</taxon>
        <taxon>Tunturiibacter</taxon>
    </lineage>
</organism>
<feature type="region of interest" description="Disordered" evidence="1">
    <location>
        <begin position="403"/>
        <end position="423"/>
    </location>
</feature>
<dbReference type="NCBIfam" id="TIGR04371">
    <property type="entry name" value="methyltran_NanM"/>
    <property type="match status" value="1"/>
</dbReference>
<dbReference type="InterPro" id="IPR029063">
    <property type="entry name" value="SAM-dependent_MTases_sf"/>
</dbReference>
<dbReference type="Proteomes" id="UP000535182">
    <property type="component" value="Unassembled WGS sequence"/>
</dbReference>
<dbReference type="Gene3D" id="3.40.50.150">
    <property type="entry name" value="Vaccinia Virus protein VP39"/>
    <property type="match status" value="1"/>
</dbReference>
<comment type="caution">
    <text evidence="2">The sequence shown here is derived from an EMBL/GenBank/DDBJ whole genome shotgun (WGS) entry which is preliminary data.</text>
</comment>
<reference evidence="2 3" key="1">
    <citation type="submission" date="2020-08" db="EMBL/GenBank/DDBJ databases">
        <title>Genomic Encyclopedia of Type Strains, Phase IV (KMG-V): Genome sequencing to study the core and pangenomes of soil and plant-associated prokaryotes.</title>
        <authorList>
            <person name="Whitman W."/>
        </authorList>
    </citation>
    <scope>NUCLEOTIDE SEQUENCE [LARGE SCALE GENOMIC DNA]</scope>
    <source>
        <strain evidence="2 3">X5P2</strain>
    </source>
</reference>
<proteinExistence type="predicted"/>
<evidence type="ECO:0000313" key="2">
    <source>
        <dbReference type="EMBL" id="MBB5327270.1"/>
    </source>
</evidence>
<dbReference type="EMBL" id="JACHEB010000002">
    <property type="protein sequence ID" value="MBB5327270.1"/>
    <property type="molecule type" value="Genomic_DNA"/>
</dbReference>
<dbReference type="RefSeq" id="WP_183973847.1">
    <property type="nucleotide sequence ID" value="NZ_JACHEB010000002.1"/>
</dbReference>
<sequence>MKPKHLLHPIQTAKKAKALFTIWLEMWKFANHSELRFKGDHRYDLQNVTDGFASRIDTTDDDTELLERICAAYSKANERLQSAPVAYRPTHRWEQIRQQSLGPVVQALLTRDIPALRAMYRNFFRDACSSGLLGAPFGLAKAYFGGNIKDLHRRFYLSHALYRYDYWKEQTDGRFPLRDLYGPGVGNPFGVQIDGTHIHVGAEYAHYCAHRIDSMLSAGRATVVEFGGGYGNMAYYLLRDRPELTYIDFDVPESIALSSYYLLKAFPSLEFLLYGEEELTCPAIARADVILMPAFEIAAIPAASIDVSFSSDGISALSEDAPKAYLKDIDRITCDSFFCIGKKPTSESISELIAREHASFQLAETRSSGWHSHKISGAGVGGEAGLAASTMFEQHYRRLLSHEPPQEVALAGQNRTEVRSPPN</sequence>
<evidence type="ECO:0000313" key="3">
    <source>
        <dbReference type="Proteomes" id="UP000535182"/>
    </source>
</evidence>
<dbReference type="InterPro" id="IPR030807">
    <property type="entry name" value="Methyltran_NanM"/>
</dbReference>